<evidence type="ECO:0000313" key="2">
    <source>
        <dbReference type="EMBL" id="SQB29328.1"/>
    </source>
</evidence>
<dbReference type="InterPro" id="IPR054160">
    <property type="entry name" value="MrkD_recept-bd"/>
</dbReference>
<name>A0A2X2VL09_CITKO</name>
<accession>A0A2X2VL09</accession>
<organism evidence="2 3">
    <name type="scientific">Citrobacter koseri</name>
    <name type="common">Citrobacter diversus</name>
    <dbReference type="NCBI Taxonomy" id="545"/>
    <lineage>
        <taxon>Bacteria</taxon>
        <taxon>Pseudomonadati</taxon>
        <taxon>Pseudomonadota</taxon>
        <taxon>Gammaproteobacteria</taxon>
        <taxon>Enterobacterales</taxon>
        <taxon>Enterobacteriaceae</taxon>
        <taxon>Citrobacter</taxon>
    </lineage>
</organism>
<feature type="domain" description="MrkD-like receptor binding" evidence="1">
    <location>
        <begin position="1"/>
        <end position="67"/>
    </location>
</feature>
<evidence type="ECO:0000259" key="1">
    <source>
        <dbReference type="Pfam" id="PF22003"/>
    </source>
</evidence>
<dbReference type="Gene3D" id="2.60.40.3310">
    <property type="match status" value="1"/>
</dbReference>
<dbReference type="Proteomes" id="UP000251584">
    <property type="component" value="Unassembled WGS sequence"/>
</dbReference>
<gene>
    <name evidence="2" type="ORF">NCTC10786_03114</name>
</gene>
<dbReference type="AlphaFoldDB" id="A0A2X2VL09"/>
<dbReference type="Pfam" id="PF22003">
    <property type="entry name" value="MrkDrd"/>
    <property type="match status" value="1"/>
</dbReference>
<proteinExistence type="predicted"/>
<sequence>MRFSRGGATVNIVYPDVYSSYVNRQTNYSLEGSRFTLEVIKTANVTGSGTLAAGKYTSYDWENGSNPDP</sequence>
<dbReference type="EMBL" id="UAVY01000004">
    <property type="protein sequence ID" value="SQB29328.1"/>
    <property type="molecule type" value="Genomic_DNA"/>
</dbReference>
<evidence type="ECO:0000313" key="3">
    <source>
        <dbReference type="Proteomes" id="UP000251584"/>
    </source>
</evidence>
<protein>
    <recommendedName>
        <fullName evidence="1">MrkD-like receptor binding domain-containing protein</fullName>
    </recommendedName>
</protein>
<reference evidence="2 3" key="1">
    <citation type="submission" date="2018-06" db="EMBL/GenBank/DDBJ databases">
        <authorList>
            <consortium name="Pathogen Informatics"/>
            <person name="Doyle S."/>
        </authorList>
    </citation>
    <scope>NUCLEOTIDE SEQUENCE [LARGE SCALE GENOMIC DNA]</scope>
    <source>
        <strain evidence="2 3">NCTC10786</strain>
    </source>
</reference>